<dbReference type="InterPro" id="IPR050570">
    <property type="entry name" value="Cell_wall_metabolism_enzyme"/>
</dbReference>
<gene>
    <name evidence="4" type="ordered locus">Dtox_2504</name>
</gene>
<dbReference type="Gene3D" id="1.10.530.10">
    <property type="match status" value="1"/>
</dbReference>
<feature type="domain" description="Transglycosylase SLT" evidence="2">
    <location>
        <begin position="39"/>
        <end position="134"/>
    </location>
</feature>
<dbReference type="InterPro" id="IPR008258">
    <property type="entry name" value="Transglycosylase_SLT_dom_1"/>
</dbReference>
<dbReference type="eggNOG" id="COG2951">
    <property type="taxonomic scope" value="Bacteria"/>
</dbReference>
<organism evidence="4 5">
    <name type="scientific">Desulfofarcimen acetoxidans (strain ATCC 49208 / DSM 771 / KCTC 5769 / VKM B-1644 / 5575)</name>
    <name type="common">Desulfotomaculum acetoxidans</name>
    <dbReference type="NCBI Taxonomy" id="485916"/>
    <lineage>
        <taxon>Bacteria</taxon>
        <taxon>Bacillati</taxon>
        <taxon>Bacillota</taxon>
        <taxon>Clostridia</taxon>
        <taxon>Eubacteriales</taxon>
        <taxon>Peptococcaceae</taxon>
        <taxon>Desulfofarcimen</taxon>
    </lineage>
</organism>
<protein>
    <submittedName>
        <fullName evidence="4">Peptidase M23</fullName>
    </submittedName>
</protein>
<evidence type="ECO:0000259" key="3">
    <source>
        <dbReference type="Pfam" id="PF01551"/>
    </source>
</evidence>
<accession>C8W0Q4</accession>
<dbReference type="EMBL" id="CP001720">
    <property type="protein sequence ID" value="ACV63309.1"/>
    <property type="molecule type" value="Genomic_DNA"/>
</dbReference>
<evidence type="ECO:0000313" key="5">
    <source>
        <dbReference type="Proteomes" id="UP000002217"/>
    </source>
</evidence>
<evidence type="ECO:0000256" key="1">
    <source>
        <dbReference type="ARBA" id="ARBA00022729"/>
    </source>
</evidence>
<dbReference type="SUPFAM" id="SSF53955">
    <property type="entry name" value="Lysozyme-like"/>
    <property type="match status" value="1"/>
</dbReference>
<dbReference type="Proteomes" id="UP000002217">
    <property type="component" value="Chromosome"/>
</dbReference>
<evidence type="ECO:0000313" key="4">
    <source>
        <dbReference type="EMBL" id="ACV63309.1"/>
    </source>
</evidence>
<dbReference type="KEGG" id="dae:Dtox_2504"/>
<feature type="domain" description="M23ase beta-sheet core" evidence="3">
    <location>
        <begin position="186"/>
        <end position="279"/>
    </location>
</feature>
<sequence>MIFMVISTVTGMIGVSTGFRSGAPTGMAKSVIPADLMQIFLKAQEKYDVSWAVLAAVCKVETDFGRNMSTSSAGAMGFMQFMPATWQQYKQDGDGDGVYDPENPWDAIFAAANMLKADGYKDNPSQALYCYNHAWWYVNKVLTIASSFSDTMVPTGNGAWPVPGYITISSPFTLSRLHPILGYKRPHEGIDIDAPTGTPVIAAVSGKVKLAKPNGGYGNCIEITGDFCMNIYGHLSGYAVHAGDYVSQGQVIGYVGSTGLSTGPHLHFGVYVNNSPCNPEEWLRIPSANY</sequence>
<keyword evidence="5" id="KW-1185">Reference proteome</keyword>
<dbReference type="PANTHER" id="PTHR21666:SF289">
    <property type="entry name" value="L-ALA--D-GLU ENDOPEPTIDASE"/>
    <property type="match status" value="1"/>
</dbReference>
<proteinExistence type="predicted"/>
<dbReference type="HOGENOM" id="CLU_072260_0_0_9"/>
<evidence type="ECO:0000259" key="2">
    <source>
        <dbReference type="Pfam" id="PF01464"/>
    </source>
</evidence>
<dbReference type="CDD" id="cd12797">
    <property type="entry name" value="M23_peptidase"/>
    <property type="match status" value="1"/>
</dbReference>
<dbReference type="STRING" id="485916.Dtox_2504"/>
<dbReference type="PANTHER" id="PTHR21666">
    <property type="entry name" value="PEPTIDASE-RELATED"/>
    <property type="match status" value="1"/>
</dbReference>
<dbReference type="GO" id="GO:0004222">
    <property type="term" value="F:metalloendopeptidase activity"/>
    <property type="evidence" value="ECO:0007669"/>
    <property type="project" value="TreeGrafter"/>
</dbReference>
<dbReference type="InterPro" id="IPR011055">
    <property type="entry name" value="Dup_hybrid_motif"/>
</dbReference>
<dbReference type="Pfam" id="PF01464">
    <property type="entry name" value="SLT"/>
    <property type="match status" value="1"/>
</dbReference>
<keyword evidence="1" id="KW-0732">Signal</keyword>
<dbReference type="Pfam" id="PF01551">
    <property type="entry name" value="Peptidase_M23"/>
    <property type="match status" value="1"/>
</dbReference>
<dbReference type="CAZy" id="GH23">
    <property type="family name" value="Glycoside Hydrolase Family 23"/>
</dbReference>
<dbReference type="AlphaFoldDB" id="C8W0Q4"/>
<reference evidence="4 5" key="1">
    <citation type="journal article" date="2009" name="Stand. Genomic Sci.">
        <title>Complete genome sequence of Desulfotomaculum acetoxidans type strain (5575).</title>
        <authorList>
            <person name="Spring S."/>
            <person name="Lapidus A."/>
            <person name="Schroder M."/>
            <person name="Gleim D."/>
            <person name="Sims D."/>
            <person name="Meincke L."/>
            <person name="Glavina Del Rio T."/>
            <person name="Tice H."/>
            <person name="Copeland A."/>
            <person name="Cheng J.F."/>
            <person name="Lucas S."/>
            <person name="Chen F."/>
            <person name="Nolan M."/>
            <person name="Bruce D."/>
            <person name="Goodwin L."/>
            <person name="Pitluck S."/>
            <person name="Ivanova N."/>
            <person name="Mavromatis K."/>
            <person name="Mikhailova N."/>
            <person name="Pati A."/>
            <person name="Chen A."/>
            <person name="Palaniappan K."/>
            <person name="Land M."/>
            <person name="Hauser L."/>
            <person name="Chang Y.J."/>
            <person name="Jeffries C.D."/>
            <person name="Chain P."/>
            <person name="Saunders E."/>
            <person name="Brettin T."/>
            <person name="Detter J.C."/>
            <person name="Goker M."/>
            <person name="Bristow J."/>
            <person name="Eisen J.A."/>
            <person name="Markowitz V."/>
            <person name="Hugenholtz P."/>
            <person name="Kyrpides N.C."/>
            <person name="Klenk H.P."/>
            <person name="Han C."/>
        </authorList>
    </citation>
    <scope>NUCLEOTIDE SEQUENCE [LARGE SCALE GENOMIC DNA]</scope>
    <source>
        <strain evidence="5">ATCC 49208 / DSM 771 / VKM B-1644</strain>
    </source>
</reference>
<dbReference type="Gene3D" id="2.70.70.10">
    <property type="entry name" value="Glucose Permease (Domain IIA)"/>
    <property type="match status" value="1"/>
</dbReference>
<dbReference type="SUPFAM" id="SSF51261">
    <property type="entry name" value="Duplicated hybrid motif"/>
    <property type="match status" value="1"/>
</dbReference>
<dbReference type="InterPro" id="IPR023346">
    <property type="entry name" value="Lysozyme-like_dom_sf"/>
</dbReference>
<dbReference type="eggNOG" id="COG0739">
    <property type="taxonomic scope" value="Bacteria"/>
</dbReference>
<name>C8W0Q4_DESAS</name>
<dbReference type="CDD" id="cd13399">
    <property type="entry name" value="Slt35-like"/>
    <property type="match status" value="1"/>
</dbReference>
<dbReference type="OrthoDB" id="9814460at2"/>
<dbReference type="InterPro" id="IPR016047">
    <property type="entry name" value="M23ase_b-sheet_dom"/>
</dbReference>